<dbReference type="eggNOG" id="ENOG502SJFJ">
    <property type="taxonomic scope" value="Eukaryota"/>
</dbReference>
<gene>
    <name evidence="2" type="ORF">F503_08639</name>
</gene>
<evidence type="ECO:0000313" key="2">
    <source>
        <dbReference type="EMBL" id="EPE03025.1"/>
    </source>
</evidence>
<feature type="compositionally biased region" description="Polar residues" evidence="1">
    <location>
        <begin position="320"/>
        <end position="332"/>
    </location>
</feature>
<name>S3CQU8_OPHP1</name>
<accession>S3CQU8</accession>
<reference evidence="2 3" key="1">
    <citation type="journal article" date="2013" name="BMC Genomics">
        <title>The genome and transcriptome of the pine saprophyte Ophiostoma piceae, and a comparison with the bark beetle-associated pine pathogen Grosmannia clavigera.</title>
        <authorList>
            <person name="Haridas S."/>
            <person name="Wang Y."/>
            <person name="Lim L."/>
            <person name="Massoumi Alamouti S."/>
            <person name="Jackman S."/>
            <person name="Docking R."/>
            <person name="Robertson G."/>
            <person name="Birol I."/>
            <person name="Bohlmann J."/>
            <person name="Breuil C."/>
        </authorList>
    </citation>
    <scope>NUCLEOTIDE SEQUENCE [LARGE SCALE GENOMIC DNA]</scope>
    <source>
        <strain evidence="2 3">UAMH 11346</strain>
    </source>
</reference>
<sequence length="622" mass="67589">MANRLKPLILPQLLQGRISTPRKYDDVQCIVEAVEGGNDTPMFLGDNASVSDITSPATPTFSHRSGLGHLRYSSSTSSLDLPMPLPSPSQTECTSAPLAVLGLGLMTAVPPASSVTAPKRVLPNVQEEDPLEQVAEHDNLDDKLEYHHKDDSEDIEAMILAHRISDLYGCLCDEPCTHGRANQDTVSFDGQRFDYDIGFASESDMTPMSAPYAGRPRHRTNGGSMSALSEAGNEISFSSLTQRIGSQMNVLSRWRSASTSSRRAYGNLTAAPVSDPSLSHAPSSRSSSLSAARPALVDLFNPMPNPAPVIAAPSISRYGSTDSIEQFPTTTGAMDDDYNLNDVRQSIERDRTKATTPLLPPLFINTPHPSASPLPTPSVHTSPYQVASMCSSSTVADANIPTMSLSSPTSPILSHPASPITVVTPTDVRPSLLNRKLSSASFHLVHLGSNAPAVASTLEPQDEWADRLGHANQTISPRPYHLYNGAGTTELNRLCEDWAQARTNFAKHLMRMGEHYGSTSNIYELTKAKWVETECQWKAAHDEACARILPQPGSYTPPIRQHHDMSAVIPQIVDTEGKFPHRGDDEIVGPMDRVERDDVPSSEKNGMSKFLRGLAGRVRMRR</sequence>
<evidence type="ECO:0000313" key="3">
    <source>
        <dbReference type="Proteomes" id="UP000016923"/>
    </source>
</evidence>
<protein>
    <submittedName>
        <fullName evidence="2">Only prolin and serin are matching in the corresponding protein</fullName>
    </submittedName>
</protein>
<proteinExistence type="predicted"/>
<dbReference type="HOGENOM" id="CLU_020684_0_0_1"/>
<dbReference type="AlphaFoldDB" id="S3CQU8"/>
<feature type="region of interest" description="Disordered" evidence="1">
    <location>
        <begin position="320"/>
        <end position="339"/>
    </location>
</feature>
<organism evidence="2 3">
    <name type="scientific">Ophiostoma piceae (strain UAMH 11346)</name>
    <name type="common">Sap stain fungus</name>
    <dbReference type="NCBI Taxonomy" id="1262450"/>
    <lineage>
        <taxon>Eukaryota</taxon>
        <taxon>Fungi</taxon>
        <taxon>Dikarya</taxon>
        <taxon>Ascomycota</taxon>
        <taxon>Pezizomycotina</taxon>
        <taxon>Sordariomycetes</taxon>
        <taxon>Sordariomycetidae</taxon>
        <taxon>Ophiostomatales</taxon>
        <taxon>Ophiostomataceae</taxon>
        <taxon>Ophiostoma</taxon>
    </lineage>
</organism>
<dbReference type="Proteomes" id="UP000016923">
    <property type="component" value="Unassembled WGS sequence"/>
</dbReference>
<dbReference type="OMA" id="CTHGRAN"/>
<dbReference type="VEuPathDB" id="FungiDB:F503_08639"/>
<keyword evidence="3" id="KW-1185">Reference proteome</keyword>
<evidence type="ECO:0000256" key="1">
    <source>
        <dbReference type="SAM" id="MobiDB-lite"/>
    </source>
</evidence>
<dbReference type="EMBL" id="KE148171">
    <property type="protein sequence ID" value="EPE03025.1"/>
    <property type="molecule type" value="Genomic_DNA"/>
</dbReference>
<dbReference type="OrthoDB" id="3882058at2759"/>